<dbReference type="GeneID" id="5033404"/>
<keyword evidence="2" id="KW-1185">Reference proteome</keyword>
<dbReference type="EMBL" id="CT868358">
    <property type="protein sequence ID" value="CAK80222.1"/>
    <property type="molecule type" value="Genomic_DNA"/>
</dbReference>
<accession>A0DB05</accession>
<dbReference type="RefSeq" id="XP_001447619.1">
    <property type="nucleotide sequence ID" value="XM_001447582.1"/>
</dbReference>
<organism evidence="1 2">
    <name type="scientific">Paramecium tetraurelia</name>
    <dbReference type="NCBI Taxonomy" id="5888"/>
    <lineage>
        <taxon>Eukaryota</taxon>
        <taxon>Sar</taxon>
        <taxon>Alveolata</taxon>
        <taxon>Ciliophora</taxon>
        <taxon>Intramacronucleata</taxon>
        <taxon>Oligohymenophorea</taxon>
        <taxon>Peniculida</taxon>
        <taxon>Parameciidae</taxon>
        <taxon>Paramecium</taxon>
    </lineage>
</organism>
<evidence type="ECO:0000313" key="2">
    <source>
        <dbReference type="Proteomes" id="UP000000600"/>
    </source>
</evidence>
<protein>
    <submittedName>
        <fullName evidence="1">Uncharacterized protein</fullName>
    </submittedName>
</protein>
<evidence type="ECO:0000313" key="1">
    <source>
        <dbReference type="EMBL" id="CAK80222.1"/>
    </source>
</evidence>
<reference evidence="1 2" key="1">
    <citation type="journal article" date="2006" name="Nature">
        <title>Global trends of whole-genome duplications revealed by the ciliate Paramecium tetraurelia.</title>
        <authorList>
            <consortium name="Genoscope"/>
            <person name="Aury J.-M."/>
            <person name="Jaillon O."/>
            <person name="Duret L."/>
            <person name="Noel B."/>
            <person name="Jubin C."/>
            <person name="Porcel B.M."/>
            <person name="Segurens B."/>
            <person name="Daubin V."/>
            <person name="Anthouard V."/>
            <person name="Aiach N."/>
            <person name="Arnaiz O."/>
            <person name="Billaut A."/>
            <person name="Beisson J."/>
            <person name="Blanc I."/>
            <person name="Bouhouche K."/>
            <person name="Camara F."/>
            <person name="Duharcourt S."/>
            <person name="Guigo R."/>
            <person name="Gogendeau D."/>
            <person name="Katinka M."/>
            <person name="Keller A.-M."/>
            <person name="Kissmehl R."/>
            <person name="Klotz C."/>
            <person name="Koll F."/>
            <person name="Le Moue A."/>
            <person name="Lepere C."/>
            <person name="Malinsky S."/>
            <person name="Nowacki M."/>
            <person name="Nowak J.K."/>
            <person name="Plattner H."/>
            <person name="Poulain J."/>
            <person name="Ruiz F."/>
            <person name="Serrano V."/>
            <person name="Zagulski M."/>
            <person name="Dessen P."/>
            <person name="Betermier M."/>
            <person name="Weissenbach J."/>
            <person name="Scarpelli C."/>
            <person name="Schachter V."/>
            <person name="Sperling L."/>
            <person name="Meyer E."/>
            <person name="Cohen J."/>
            <person name="Wincker P."/>
        </authorList>
    </citation>
    <scope>NUCLEOTIDE SEQUENCE [LARGE SCALE GENOMIC DNA]</scope>
    <source>
        <strain evidence="1 2">Stock d4-2</strain>
    </source>
</reference>
<dbReference type="AlphaFoldDB" id="A0DB05"/>
<gene>
    <name evidence="1" type="ORF">GSPATT00039379001</name>
</gene>
<proteinExistence type="predicted"/>
<sequence>MPYGQRLELSVSNPMKMNSLKMEVFANFAQEQFVFIKWLLVKLELRVANMTAYLLIEQPKVNIAFLSQVQTSIPSAQDIQTQSWLPYFAFFKSSQHKLCNLVSNTISS</sequence>
<dbReference type="HOGENOM" id="CLU_2202140_0_0_1"/>
<dbReference type="KEGG" id="ptm:GSPATT00039379001"/>
<dbReference type="InParanoid" id="A0DB05"/>
<name>A0DB05_PARTE</name>
<dbReference type="Proteomes" id="UP000000600">
    <property type="component" value="Unassembled WGS sequence"/>
</dbReference>